<comment type="caution">
    <text evidence="3">The sequence shown here is derived from an EMBL/GenBank/DDBJ whole genome shotgun (WGS) entry which is preliminary data.</text>
</comment>
<dbReference type="EMBL" id="QRVU01000110">
    <property type="protein sequence ID" value="RGS67316.1"/>
    <property type="molecule type" value="Genomic_DNA"/>
</dbReference>
<dbReference type="Pfam" id="PF00589">
    <property type="entry name" value="Phage_integrase"/>
    <property type="match status" value="1"/>
</dbReference>
<dbReference type="GO" id="GO:0003677">
    <property type="term" value="F:DNA binding"/>
    <property type="evidence" value="ECO:0007669"/>
    <property type="project" value="InterPro"/>
</dbReference>
<keyword evidence="1" id="KW-0233">DNA recombination</keyword>
<dbReference type="InterPro" id="IPR002104">
    <property type="entry name" value="Integrase_catalytic"/>
</dbReference>
<dbReference type="PROSITE" id="PS51898">
    <property type="entry name" value="TYR_RECOMBINASE"/>
    <property type="match status" value="1"/>
</dbReference>
<name>A0A412KFF6_9FIRM</name>
<proteinExistence type="predicted"/>
<sequence>MSKSNQFDNITGICQQSEIKRLFQKSHCWNTDCISICFRLCNRRVIHRELQPAFDYHSLRHTHATMLIEAGANVKNVQVRLGHINIQTTLQTYVHDTEKMAEQSVDLFEQITNVKTS</sequence>
<dbReference type="InterPro" id="IPR013762">
    <property type="entry name" value="Integrase-like_cat_sf"/>
</dbReference>
<evidence type="ECO:0000313" key="4">
    <source>
        <dbReference type="Proteomes" id="UP000285981"/>
    </source>
</evidence>
<dbReference type="SUPFAM" id="SSF56349">
    <property type="entry name" value="DNA breaking-rejoining enzymes"/>
    <property type="match status" value="1"/>
</dbReference>
<evidence type="ECO:0000313" key="3">
    <source>
        <dbReference type="EMBL" id="RGS67316.1"/>
    </source>
</evidence>
<evidence type="ECO:0000256" key="1">
    <source>
        <dbReference type="ARBA" id="ARBA00023172"/>
    </source>
</evidence>
<dbReference type="InterPro" id="IPR011010">
    <property type="entry name" value="DNA_brk_join_enz"/>
</dbReference>
<dbReference type="GO" id="GO:0015074">
    <property type="term" value="P:DNA integration"/>
    <property type="evidence" value="ECO:0007669"/>
    <property type="project" value="InterPro"/>
</dbReference>
<organism evidence="3 4">
    <name type="scientific">Dorea formicigenerans</name>
    <dbReference type="NCBI Taxonomy" id="39486"/>
    <lineage>
        <taxon>Bacteria</taxon>
        <taxon>Bacillati</taxon>
        <taxon>Bacillota</taxon>
        <taxon>Clostridia</taxon>
        <taxon>Lachnospirales</taxon>
        <taxon>Lachnospiraceae</taxon>
        <taxon>Dorea</taxon>
    </lineage>
</organism>
<dbReference type="Gene3D" id="1.10.443.10">
    <property type="entry name" value="Intergrase catalytic core"/>
    <property type="match status" value="1"/>
</dbReference>
<dbReference type="AlphaFoldDB" id="A0A412KFF6"/>
<reference evidence="3 4" key="1">
    <citation type="submission" date="2018-08" db="EMBL/GenBank/DDBJ databases">
        <title>A genome reference for cultivated species of the human gut microbiota.</title>
        <authorList>
            <person name="Zou Y."/>
            <person name="Xue W."/>
            <person name="Luo G."/>
        </authorList>
    </citation>
    <scope>NUCLEOTIDE SEQUENCE [LARGE SCALE GENOMIC DNA]</scope>
    <source>
        <strain evidence="3 4">AF21-25</strain>
    </source>
</reference>
<feature type="domain" description="Tyr recombinase" evidence="2">
    <location>
        <begin position="1"/>
        <end position="106"/>
    </location>
</feature>
<gene>
    <name evidence="3" type="ORF">DWX78_14380</name>
</gene>
<dbReference type="Proteomes" id="UP000285981">
    <property type="component" value="Unassembled WGS sequence"/>
</dbReference>
<evidence type="ECO:0000259" key="2">
    <source>
        <dbReference type="PROSITE" id="PS51898"/>
    </source>
</evidence>
<dbReference type="GO" id="GO:0006310">
    <property type="term" value="P:DNA recombination"/>
    <property type="evidence" value="ECO:0007669"/>
    <property type="project" value="UniProtKB-KW"/>
</dbReference>
<accession>A0A412KFF6</accession>
<protein>
    <recommendedName>
        <fullName evidence="2">Tyr recombinase domain-containing protein</fullName>
    </recommendedName>
</protein>